<reference evidence="3" key="1">
    <citation type="submission" date="2018-04" db="EMBL/GenBank/DDBJ databases">
        <title>Whole genome sequencing of Hypsizygus marmoreus.</title>
        <authorList>
            <person name="Choi I.-G."/>
            <person name="Min B."/>
            <person name="Kim J.-G."/>
            <person name="Kim S."/>
            <person name="Oh Y.-L."/>
            <person name="Kong W.-S."/>
            <person name="Park H."/>
            <person name="Jeong J."/>
            <person name="Song E.-S."/>
        </authorList>
    </citation>
    <scope>NUCLEOTIDE SEQUENCE [LARGE SCALE GENOMIC DNA]</scope>
    <source>
        <strain evidence="3">51987-8</strain>
    </source>
</reference>
<feature type="compositionally biased region" description="Low complexity" evidence="1">
    <location>
        <begin position="160"/>
        <end position="176"/>
    </location>
</feature>
<name>A0A369J4S7_HYPMA</name>
<dbReference type="InParanoid" id="A0A369J4S7"/>
<dbReference type="STRING" id="39966.A0A369J4S7"/>
<evidence type="ECO:0000313" key="4">
    <source>
        <dbReference type="Proteomes" id="UP000076154"/>
    </source>
</evidence>
<comment type="caution">
    <text evidence="3">The sequence shown here is derived from an EMBL/GenBank/DDBJ whole genome shotgun (WGS) entry which is preliminary data.</text>
</comment>
<gene>
    <name evidence="3" type="ORF">Hypma_016356</name>
</gene>
<accession>A0A369J4S7</accession>
<evidence type="ECO:0000256" key="1">
    <source>
        <dbReference type="SAM" id="MobiDB-lite"/>
    </source>
</evidence>
<organism evidence="3 4">
    <name type="scientific">Hypsizygus marmoreus</name>
    <name type="common">White beech mushroom</name>
    <name type="synonym">Agaricus marmoreus</name>
    <dbReference type="NCBI Taxonomy" id="39966"/>
    <lineage>
        <taxon>Eukaryota</taxon>
        <taxon>Fungi</taxon>
        <taxon>Dikarya</taxon>
        <taxon>Basidiomycota</taxon>
        <taxon>Agaricomycotina</taxon>
        <taxon>Agaricomycetes</taxon>
        <taxon>Agaricomycetidae</taxon>
        <taxon>Agaricales</taxon>
        <taxon>Tricholomatineae</taxon>
        <taxon>Lyophyllaceae</taxon>
        <taxon>Hypsizygus</taxon>
    </lineage>
</organism>
<dbReference type="PROSITE" id="PS50112">
    <property type="entry name" value="PAS"/>
    <property type="match status" value="1"/>
</dbReference>
<dbReference type="InterPro" id="IPR013655">
    <property type="entry name" value="PAS_fold_3"/>
</dbReference>
<feature type="domain" description="PAS" evidence="2">
    <location>
        <begin position="23"/>
        <end position="68"/>
    </location>
</feature>
<dbReference type="NCBIfam" id="TIGR00229">
    <property type="entry name" value="sensory_box"/>
    <property type="match status" value="1"/>
</dbReference>
<dbReference type="EMBL" id="LUEZ02000096">
    <property type="protein sequence ID" value="RDB14703.1"/>
    <property type="molecule type" value="Genomic_DNA"/>
</dbReference>
<keyword evidence="4" id="KW-1185">Reference proteome</keyword>
<dbReference type="SUPFAM" id="SSF55785">
    <property type="entry name" value="PYP-like sensor domain (PAS domain)"/>
    <property type="match status" value="1"/>
</dbReference>
<dbReference type="Proteomes" id="UP000076154">
    <property type="component" value="Unassembled WGS sequence"/>
</dbReference>
<evidence type="ECO:0000259" key="2">
    <source>
        <dbReference type="PROSITE" id="PS50112"/>
    </source>
</evidence>
<dbReference type="OrthoDB" id="411251at2759"/>
<dbReference type="InterPro" id="IPR000014">
    <property type="entry name" value="PAS"/>
</dbReference>
<feature type="compositionally biased region" description="Basic residues" evidence="1">
    <location>
        <begin position="298"/>
        <end position="320"/>
    </location>
</feature>
<sequence length="363" mass="40297">MDSTTPGLSFIGIVDFSEQAKWLFMTNSVADLLGYEPHELIGRPSLELVHPDEFSRTKQLHYDTIKQDKAAVLVYLRMKHKIPSRGYILCGISRTVVHNVLVGSVSFANPGKAMHNASTAQEITVISPSATNFQFKRWHDPSPISPTNGPSNLPSPPSPSSSWHSRSPRSPGGSSSDSEERTPLPELRRQDTISFDHLPNQSLRTLFILDRFSSRGTIMYCSNDYLVTTLSAMTRSFFDFVHEKDESTVRSWIDCVKGWGVNELGQPSDGGFGFGRFVLLTKGRDSNVRLPEPSAPSSRHKGARNRASRSHHRDVGRHTHLPPVRTHVSSLPLPEGPSPQVPVDAIFSAHSDGLMVILRRSEQ</sequence>
<protein>
    <recommendedName>
        <fullName evidence="2">PAS domain-containing protein</fullName>
    </recommendedName>
</protein>
<feature type="compositionally biased region" description="Basic and acidic residues" evidence="1">
    <location>
        <begin position="178"/>
        <end position="191"/>
    </location>
</feature>
<feature type="region of interest" description="Disordered" evidence="1">
    <location>
        <begin position="287"/>
        <end position="337"/>
    </location>
</feature>
<dbReference type="Pfam" id="PF08447">
    <property type="entry name" value="PAS_3"/>
    <property type="match status" value="1"/>
</dbReference>
<dbReference type="Gene3D" id="3.30.450.20">
    <property type="entry name" value="PAS domain"/>
    <property type="match status" value="1"/>
</dbReference>
<dbReference type="CDD" id="cd00130">
    <property type="entry name" value="PAS"/>
    <property type="match status" value="1"/>
</dbReference>
<feature type="region of interest" description="Disordered" evidence="1">
    <location>
        <begin position="137"/>
        <end position="193"/>
    </location>
</feature>
<evidence type="ECO:0000313" key="3">
    <source>
        <dbReference type="EMBL" id="RDB14703.1"/>
    </source>
</evidence>
<dbReference type="InterPro" id="IPR035965">
    <property type="entry name" value="PAS-like_dom_sf"/>
</dbReference>
<dbReference type="AlphaFoldDB" id="A0A369J4S7"/>
<proteinExistence type="predicted"/>